<dbReference type="RefSeq" id="XP_056697458.1">
    <property type="nucleotide sequence ID" value="XM_056841480.1"/>
</dbReference>
<accession>A0ABM3RPA5</accession>
<evidence type="ECO:0000259" key="2">
    <source>
        <dbReference type="Pfam" id="PF00646"/>
    </source>
</evidence>
<keyword evidence="1" id="KW-1133">Transmembrane helix</keyword>
<dbReference type="SUPFAM" id="SSF81383">
    <property type="entry name" value="F-box domain"/>
    <property type="match status" value="1"/>
</dbReference>
<dbReference type="Pfam" id="PF00646">
    <property type="entry name" value="F-box"/>
    <property type="match status" value="1"/>
</dbReference>
<sequence length="124" mass="14478">MKGVDRLSSLPDAILIIILSLLPINIAASTSVLSQRWRHLWTGVTRFEFNCQKYETLFNGDIIRQLTSPKLLDFNLVLEITANLREADIAEPWFREVRRRNVENIYFDVEVLYVPTCVFDSKYL</sequence>
<reference evidence="3" key="1">
    <citation type="journal article" date="2021" name="Nat. Commun.">
        <title>Genomic analyses provide insights into spinach domestication and the genetic basis of agronomic traits.</title>
        <authorList>
            <person name="Cai X."/>
            <person name="Sun X."/>
            <person name="Xu C."/>
            <person name="Sun H."/>
            <person name="Wang X."/>
            <person name="Ge C."/>
            <person name="Zhang Z."/>
            <person name="Wang Q."/>
            <person name="Fei Z."/>
            <person name="Jiao C."/>
            <person name="Wang Q."/>
        </authorList>
    </citation>
    <scope>NUCLEOTIDE SEQUENCE [LARGE SCALE GENOMIC DNA]</scope>
    <source>
        <strain evidence="3">cv. Varoflay</strain>
    </source>
</reference>
<evidence type="ECO:0000256" key="1">
    <source>
        <dbReference type="SAM" id="Phobius"/>
    </source>
</evidence>
<dbReference type="GeneID" id="130471394"/>
<dbReference type="PANTHER" id="PTHR32212:SF373">
    <property type="entry name" value="F-BOX_LRR-REPEAT PROTEIN 25-LIKE"/>
    <property type="match status" value="1"/>
</dbReference>
<evidence type="ECO:0000313" key="4">
    <source>
        <dbReference type="RefSeq" id="XP_056697458.1"/>
    </source>
</evidence>
<organism evidence="3 4">
    <name type="scientific">Spinacia oleracea</name>
    <name type="common">Spinach</name>
    <dbReference type="NCBI Taxonomy" id="3562"/>
    <lineage>
        <taxon>Eukaryota</taxon>
        <taxon>Viridiplantae</taxon>
        <taxon>Streptophyta</taxon>
        <taxon>Embryophyta</taxon>
        <taxon>Tracheophyta</taxon>
        <taxon>Spermatophyta</taxon>
        <taxon>Magnoliopsida</taxon>
        <taxon>eudicotyledons</taxon>
        <taxon>Gunneridae</taxon>
        <taxon>Pentapetalae</taxon>
        <taxon>Caryophyllales</taxon>
        <taxon>Chenopodiaceae</taxon>
        <taxon>Chenopodioideae</taxon>
        <taxon>Anserineae</taxon>
        <taxon>Spinacia</taxon>
    </lineage>
</organism>
<evidence type="ECO:0000313" key="3">
    <source>
        <dbReference type="Proteomes" id="UP000813463"/>
    </source>
</evidence>
<feature type="transmembrane region" description="Helical" evidence="1">
    <location>
        <begin position="13"/>
        <end position="33"/>
    </location>
</feature>
<reference evidence="4" key="2">
    <citation type="submission" date="2025-08" db="UniProtKB">
        <authorList>
            <consortium name="RefSeq"/>
        </authorList>
    </citation>
    <scope>IDENTIFICATION</scope>
    <source>
        <tissue evidence="4">Leaf</tissue>
    </source>
</reference>
<dbReference type="Proteomes" id="UP000813463">
    <property type="component" value="Chromosome 1"/>
</dbReference>
<feature type="domain" description="F-box" evidence="2">
    <location>
        <begin position="7"/>
        <end position="45"/>
    </location>
</feature>
<gene>
    <name evidence="4" type="primary">LOC130471394</name>
</gene>
<keyword evidence="1" id="KW-0812">Transmembrane</keyword>
<keyword evidence="3" id="KW-1185">Reference proteome</keyword>
<dbReference type="InterPro" id="IPR001810">
    <property type="entry name" value="F-box_dom"/>
</dbReference>
<dbReference type="Gene3D" id="1.20.1280.50">
    <property type="match status" value="1"/>
</dbReference>
<keyword evidence="1" id="KW-0472">Membrane</keyword>
<protein>
    <submittedName>
        <fullName evidence="4">F-box/LRR-repeat protein At3g18150</fullName>
    </submittedName>
</protein>
<proteinExistence type="predicted"/>
<dbReference type="PANTHER" id="PTHR32212">
    <property type="entry name" value="CYCLIN-LIKE F-BOX"/>
    <property type="match status" value="1"/>
</dbReference>
<name>A0ABM3RPA5_SPIOL</name>
<dbReference type="InterPro" id="IPR036047">
    <property type="entry name" value="F-box-like_dom_sf"/>
</dbReference>